<feature type="domain" description="N-acetyltransferase" evidence="1">
    <location>
        <begin position="6"/>
        <end position="91"/>
    </location>
</feature>
<dbReference type="HOGENOM" id="CLU_132888_0_2_6"/>
<proteinExistence type="predicted"/>
<dbReference type="Gene3D" id="3.40.630.30">
    <property type="match status" value="1"/>
</dbReference>
<dbReference type="InterPro" id="IPR016181">
    <property type="entry name" value="Acyl_CoA_acyltransferase"/>
</dbReference>
<protein>
    <recommendedName>
        <fullName evidence="1">N-acetyltransferase domain-containing protein</fullName>
    </recommendedName>
</protein>
<sequence>MTQPVHHQPQANRFVIDADGQQAVLDYQLQGHRMVITHTGVPTALRGRGLAEALTRAALAHAQDQGLKVTPACSYAASFLQRHPEYAALSK</sequence>
<dbReference type="AlphaFoldDB" id="G7UT71"/>
<dbReference type="RefSeq" id="WP_014160312.1">
    <property type="nucleotide sequence ID" value="NC_016147.2"/>
</dbReference>
<dbReference type="KEGG" id="psd:DSC_07425"/>
<dbReference type="STRING" id="1045855.DSC_07425"/>
<evidence type="ECO:0000259" key="1">
    <source>
        <dbReference type="PROSITE" id="PS51729"/>
    </source>
</evidence>
<dbReference type="EMBL" id="CP003093">
    <property type="protein sequence ID" value="AER56136.1"/>
    <property type="molecule type" value="Genomic_DNA"/>
</dbReference>
<dbReference type="Pfam" id="PF14542">
    <property type="entry name" value="Acetyltransf_CG"/>
    <property type="match status" value="1"/>
</dbReference>
<dbReference type="PROSITE" id="PS51729">
    <property type="entry name" value="GNAT_YJDJ"/>
    <property type="match status" value="1"/>
</dbReference>
<dbReference type="InterPro" id="IPR031165">
    <property type="entry name" value="GNAT_YJDJ"/>
</dbReference>
<dbReference type="PANTHER" id="PTHR31435:SF9">
    <property type="entry name" value="PROTEIN NATD1"/>
    <property type="match status" value="1"/>
</dbReference>
<reference evidence="2 3" key="1">
    <citation type="journal article" date="2012" name="J. Bacteriol.">
        <title>Complete Genome Sequence of the BTEX-Degrading Bacterium Pseudoxanthomonas spadix BD-a59.</title>
        <authorList>
            <person name="Lee S.H."/>
            <person name="Jin H.M."/>
            <person name="Lee H.J."/>
            <person name="Kim J.M."/>
            <person name="Jeon C.O."/>
        </authorList>
    </citation>
    <scope>NUCLEOTIDE SEQUENCE [LARGE SCALE GENOMIC DNA]</scope>
    <source>
        <strain evidence="2 3">BD-a59</strain>
    </source>
</reference>
<dbReference type="CDD" id="cd04301">
    <property type="entry name" value="NAT_SF"/>
    <property type="match status" value="1"/>
</dbReference>
<keyword evidence="3" id="KW-1185">Reference proteome</keyword>
<evidence type="ECO:0000313" key="3">
    <source>
        <dbReference type="Proteomes" id="UP000005870"/>
    </source>
</evidence>
<gene>
    <name evidence="2" type="ordered locus">DSC_07425</name>
</gene>
<dbReference type="SUPFAM" id="SSF55729">
    <property type="entry name" value="Acyl-CoA N-acyltransferases (Nat)"/>
    <property type="match status" value="1"/>
</dbReference>
<evidence type="ECO:0000313" key="2">
    <source>
        <dbReference type="EMBL" id="AER56136.1"/>
    </source>
</evidence>
<organism evidence="2 3">
    <name type="scientific">Pseudoxanthomonas spadix (strain BD-a59)</name>
    <dbReference type="NCBI Taxonomy" id="1045855"/>
    <lineage>
        <taxon>Bacteria</taxon>
        <taxon>Pseudomonadati</taxon>
        <taxon>Pseudomonadota</taxon>
        <taxon>Gammaproteobacteria</taxon>
        <taxon>Lysobacterales</taxon>
        <taxon>Lysobacteraceae</taxon>
        <taxon>Pseudoxanthomonas</taxon>
    </lineage>
</organism>
<accession>G7UT71</accession>
<dbReference type="PANTHER" id="PTHR31435">
    <property type="entry name" value="PROTEIN NATD1"/>
    <property type="match status" value="1"/>
</dbReference>
<dbReference type="eggNOG" id="COG2388">
    <property type="taxonomic scope" value="Bacteria"/>
</dbReference>
<dbReference type="InterPro" id="IPR045057">
    <property type="entry name" value="Gcn5-rel_NAT"/>
</dbReference>
<dbReference type="Proteomes" id="UP000005870">
    <property type="component" value="Chromosome"/>
</dbReference>
<name>G7UT71_PSEUP</name>